<evidence type="ECO:0000313" key="3">
    <source>
        <dbReference type="Proteomes" id="UP000741863"/>
    </source>
</evidence>
<dbReference type="InterPro" id="IPR048495">
    <property type="entry name" value="LinB-like_C"/>
</dbReference>
<gene>
    <name evidence="2" type="ORF">JOD17_001818</name>
</gene>
<dbReference type="EMBL" id="JAFBEC010000004">
    <property type="protein sequence ID" value="MBM7632724.1"/>
    <property type="molecule type" value="Genomic_DNA"/>
</dbReference>
<dbReference type="InterPro" id="IPR043519">
    <property type="entry name" value="NT_sf"/>
</dbReference>
<accession>A0ABS2PBD3</accession>
<dbReference type="Proteomes" id="UP000741863">
    <property type="component" value="Unassembled WGS sequence"/>
</dbReference>
<dbReference type="SUPFAM" id="SSF81301">
    <property type="entry name" value="Nucleotidyltransferase"/>
    <property type="match status" value="1"/>
</dbReference>
<sequence>MLFQEKLIQDVTNTCQVDGSIAAAMMYGSFTKGEGDTHSDVEFYIFVKNHCMDAFDAHEWVMNLFTTDLIFDNEYGTLVAIFSNLVRGEFHFLPQSEMNVIESFKQTGSFPKADQMFIYDDTDQLYERLEDLSGDGPNWKTNEHVNDAFNNFVNLWIFGVNVLKRGEHARSLDILSRIQNEVLKLLRIKENTVERWINATKNLEHDLSEHSYENYRRTTALLDRESLVNAYGHALLLVESLHADLVRNYDLHLHEHTLMKMHTHLND</sequence>
<feature type="domain" description="Lincosamide nucleotidyltransferase-like C-terminal" evidence="1">
    <location>
        <begin position="141"/>
        <end position="264"/>
    </location>
</feature>
<keyword evidence="3" id="KW-1185">Reference proteome</keyword>
<protein>
    <submittedName>
        <fullName evidence="2">Lincosamide nucleotidyltransferase</fullName>
    </submittedName>
</protein>
<reference evidence="2 3" key="1">
    <citation type="submission" date="2021-01" db="EMBL/GenBank/DDBJ databases">
        <title>Genomic Encyclopedia of Type Strains, Phase IV (KMG-IV): sequencing the most valuable type-strain genomes for metagenomic binning, comparative biology and taxonomic classification.</title>
        <authorList>
            <person name="Goeker M."/>
        </authorList>
    </citation>
    <scope>NUCLEOTIDE SEQUENCE [LARGE SCALE GENOMIC DNA]</scope>
    <source>
        <strain evidence="2 3">DSM 25540</strain>
    </source>
</reference>
<dbReference type="Gene3D" id="3.30.460.10">
    <property type="entry name" value="Beta Polymerase, domain 2"/>
    <property type="match status" value="1"/>
</dbReference>
<dbReference type="RefSeq" id="WP_204697079.1">
    <property type="nucleotide sequence ID" value="NZ_JAFBEC010000004.1"/>
</dbReference>
<name>A0ABS2PBD3_9BACL</name>
<evidence type="ECO:0000259" key="1">
    <source>
        <dbReference type="Pfam" id="PF21418"/>
    </source>
</evidence>
<evidence type="ECO:0000313" key="2">
    <source>
        <dbReference type="EMBL" id="MBM7632724.1"/>
    </source>
</evidence>
<dbReference type="Gene3D" id="1.20.120.330">
    <property type="entry name" value="Nucleotidyltransferases domain 2"/>
    <property type="match status" value="1"/>
</dbReference>
<organism evidence="2 3">
    <name type="scientific">Geomicrobium sediminis</name>
    <dbReference type="NCBI Taxonomy" id="1347788"/>
    <lineage>
        <taxon>Bacteria</taxon>
        <taxon>Bacillati</taxon>
        <taxon>Bacillota</taxon>
        <taxon>Bacilli</taxon>
        <taxon>Bacillales</taxon>
        <taxon>Geomicrobium</taxon>
    </lineage>
</organism>
<proteinExistence type="predicted"/>
<comment type="caution">
    <text evidence="2">The sequence shown here is derived from an EMBL/GenBank/DDBJ whole genome shotgun (WGS) entry which is preliminary data.</text>
</comment>
<dbReference type="Pfam" id="PF21418">
    <property type="entry name" value="LinB-like_C"/>
    <property type="match status" value="1"/>
</dbReference>